<gene>
    <name evidence="2" type="ORF">XELAEV_18041656mg</name>
</gene>
<reference evidence="3" key="1">
    <citation type="journal article" date="2016" name="Nature">
        <title>Genome evolution in the allotetraploid frog Xenopus laevis.</title>
        <authorList>
            <person name="Session A.M."/>
            <person name="Uno Y."/>
            <person name="Kwon T."/>
            <person name="Chapman J.A."/>
            <person name="Toyoda A."/>
            <person name="Takahashi S."/>
            <person name="Fukui A."/>
            <person name="Hikosaka A."/>
            <person name="Suzuki A."/>
            <person name="Kondo M."/>
            <person name="van Heeringen S.J."/>
            <person name="Quigley I."/>
            <person name="Heinz S."/>
            <person name="Ogino H."/>
            <person name="Ochi H."/>
            <person name="Hellsten U."/>
            <person name="Lyons J.B."/>
            <person name="Simakov O."/>
            <person name="Putnam N."/>
            <person name="Stites J."/>
            <person name="Kuroki Y."/>
            <person name="Tanaka T."/>
            <person name="Michiue T."/>
            <person name="Watanabe M."/>
            <person name="Bogdanovic O."/>
            <person name="Lister R."/>
            <person name="Georgiou G."/>
            <person name="Paranjpe S.S."/>
            <person name="van Kruijsbergen I."/>
            <person name="Shu S."/>
            <person name="Carlson J."/>
            <person name="Kinoshita T."/>
            <person name="Ohta Y."/>
            <person name="Mawaribuchi S."/>
            <person name="Jenkins J."/>
            <person name="Grimwood J."/>
            <person name="Schmutz J."/>
            <person name="Mitros T."/>
            <person name="Mozaffari S.V."/>
            <person name="Suzuki Y."/>
            <person name="Haramoto Y."/>
            <person name="Yamamoto T.S."/>
            <person name="Takagi C."/>
            <person name="Heald R."/>
            <person name="Miller K."/>
            <person name="Haudenschild C."/>
            <person name="Kitzman J."/>
            <person name="Nakayama T."/>
            <person name="Izutsu Y."/>
            <person name="Robert J."/>
            <person name="Fortriede J."/>
            <person name="Burns K."/>
            <person name="Lotay V."/>
            <person name="Karimi K."/>
            <person name="Yasuoka Y."/>
            <person name="Dichmann D.S."/>
            <person name="Flajnik M.F."/>
            <person name="Houston D.W."/>
            <person name="Shendure J."/>
            <person name="DuPasquier L."/>
            <person name="Vize P.D."/>
            <person name="Zorn A.M."/>
            <person name="Ito M."/>
            <person name="Marcotte E.M."/>
            <person name="Wallingford J.B."/>
            <person name="Ito Y."/>
            <person name="Asashima M."/>
            <person name="Ueno N."/>
            <person name="Matsuda Y."/>
            <person name="Veenstra G.J."/>
            <person name="Fujiyama A."/>
            <person name="Harland R.M."/>
            <person name="Taira M."/>
            <person name="Rokhsar D.S."/>
        </authorList>
    </citation>
    <scope>NUCLEOTIDE SEQUENCE [LARGE SCALE GENOMIC DNA]</scope>
    <source>
        <strain evidence="3">J</strain>
    </source>
</reference>
<dbReference type="EMBL" id="CM004481">
    <property type="protein sequence ID" value="OCT65415.1"/>
    <property type="molecule type" value="Genomic_DNA"/>
</dbReference>
<dbReference type="AlphaFoldDB" id="A0A974C3U1"/>
<organism evidence="2 3">
    <name type="scientific">Xenopus laevis</name>
    <name type="common">African clawed frog</name>
    <dbReference type="NCBI Taxonomy" id="8355"/>
    <lineage>
        <taxon>Eukaryota</taxon>
        <taxon>Metazoa</taxon>
        <taxon>Chordata</taxon>
        <taxon>Craniata</taxon>
        <taxon>Vertebrata</taxon>
        <taxon>Euteleostomi</taxon>
        <taxon>Amphibia</taxon>
        <taxon>Batrachia</taxon>
        <taxon>Anura</taxon>
        <taxon>Pipoidea</taxon>
        <taxon>Pipidae</taxon>
        <taxon>Xenopodinae</taxon>
        <taxon>Xenopus</taxon>
        <taxon>Xenopus</taxon>
    </lineage>
</organism>
<evidence type="ECO:0000313" key="3">
    <source>
        <dbReference type="Proteomes" id="UP000694892"/>
    </source>
</evidence>
<feature type="region of interest" description="Disordered" evidence="1">
    <location>
        <begin position="1"/>
        <end position="28"/>
    </location>
</feature>
<evidence type="ECO:0000313" key="2">
    <source>
        <dbReference type="EMBL" id="OCT65415.1"/>
    </source>
</evidence>
<evidence type="ECO:0000256" key="1">
    <source>
        <dbReference type="SAM" id="MobiDB-lite"/>
    </source>
</evidence>
<proteinExistence type="predicted"/>
<feature type="compositionally biased region" description="Polar residues" evidence="1">
    <location>
        <begin position="7"/>
        <end position="16"/>
    </location>
</feature>
<name>A0A974C3U1_XENLA</name>
<protein>
    <submittedName>
        <fullName evidence="2">Uncharacterized protein</fullName>
    </submittedName>
</protein>
<dbReference type="Proteomes" id="UP000694892">
    <property type="component" value="Chromosome 8S"/>
</dbReference>
<sequence length="67" mass="7337">MGLPKNGQLNSTSDHNPNPFRIHSNHDDSYASPVSLQLRLLGLPDALLPTGPYSIPDHLFPSNNLSF</sequence>
<accession>A0A974C3U1</accession>